<dbReference type="GO" id="GO:0055085">
    <property type="term" value="P:transmembrane transport"/>
    <property type="evidence" value="ECO:0007669"/>
    <property type="project" value="InterPro"/>
</dbReference>
<dbReference type="Gene3D" id="1.10.3720.10">
    <property type="entry name" value="MetI-like"/>
    <property type="match status" value="1"/>
</dbReference>
<keyword evidence="2 7" id="KW-0813">Transport</keyword>
<keyword evidence="3" id="KW-1003">Cell membrane</keyword>
<feature type="transmembrane region" description="Helical" evidence="7">
    <location>
        <begin position="81"/>
        <end position="100"/>
    </location>
</feature>
<feature type="domain" description="ABC transmembrane type-1" evidence="8">
    <location>
        <begin position="77"/>
        <end position="267"/>
    </location>
</feature>
<comment type="similarity">
    <text evidence="7">Belongs to the binding-protein-dependent transport system permease family.</text>
</comment>
<organism evidence="9 10">
    <name type="scientific">Treponema parvum</name>
    <dbReference type="NCBI Taxonomy" id="138851"/>
    <lineage>
        <taxon>Bacteria</taxon>
        <taxon>Pseudomonadati</taxon>
        <taxon>Spirochaetota</taxon>
        <taxon>Spirochaetia</taxon>
        <taxon>Spirochaetales</taxon>
        <taxon>Treponemataceae</taxon>
        <taxon>Treponema</taxon>
    </lineage>
</organism>
<dbReference type="InterPro" id="IPR000515">
    <property type="entry name" value="MetI-like"/>
</dbReference>
<keyword evidence="5 7" id="KW-1133">Transmembrane helix</keyword>
<evidence type="ECO:0000256" key="4">
    <source>
        <dbReference type="ARBA" id="ARBA00022692"/>
    </source>
</evidence>
<reference evidence="9 10" key="1">
    <citation type="journal article" date="2021" name="Microbiol. Resour. Announc.">
        <title>Complete Genome Sequences of Three Human Oral Treponema parvum Isolates.</title>
        <authorList>
            <person name="Zeng H."/>
            <person name="Watt R.M."/>
        </authorList>
    </citation>
    <scope>NUCLEOTIDE SEQUENCE [LARGE SCALE GENOMIC DNA]</scope>
    <source>
        <strain evidence="9 10">ATCC 700770</strain>
    </source>
</reference>
<dbReference type="PANTHER" id="PTHR43744">
    <property type="entry name" value="ABC TRANSPORTER PERMEASE PROTEIN MG189-RELATED-RELATED"/>
    <property type="match status" value="1"/>
</dbReference>
<feature type="transmembrane region" description="Helical" evidence="7">
    <location>
        <begin position="12"/>
        <end position="35"/>
    </location>
</feature>
<evidence type="ECO:0000256" key="1">
    <source>
        <dbReference type="ARBA" id="ARBA00004651"/>
    </source>
</evidence>
<evidence type="ECO:0000256" key="3">
    <source>
        <dbReference type="ARBA" id="ARBA00022475"/>
    </source>
</evidence>
<dbReference type="CDD" id="cd06261">
    <property type="entry name" value="TM_PBP2"/>
    <property type="match status" value="1"/>
</dbReference>
<evidence type="ECO:0000259" key="8">
    <source>
        <dbReference type="PROSITE" id="PS50928"/>
    </source>
</evidence>
<evidence type="ECO:0000313" key="10">
    <source>
        <dbReference type="Proteomes" id="UP000671908"/>
    </source>
</evidence>
<dbReference type="GO" id="GO:0005886">
    <property type="term" value="C:plasma membrane"/>
    <property type="evidence" value="ECO:0007669"/>
    <property type="project" value="UniProtKB-SubCell"/>
</dbReference>
<dbReference type="Proteomes" id="UP000671908">
    <property type="component" value="Chromosome"/>
</dbReference>
<dbReference type="EMBL" id="CP054142">
    <property type="protein sequence ID" value="QTQ13674.1"/>
    <property type="molecule type" value="Genomic_DNA"/>
</dbReference>
<dbReference type="Pfam" id="PF00528">
    <property type="entry name" value="BPD_transp_1"/>
    <property type="match status" value="1"/>
</dbReference>
<keyword evidence="6 7" id="KW-0472">Membrane</keyword>
<dbReference type="PROSITE" id="PS50928">
    <property type="entry name" value="ABC_TM1"/>
    <property type="match status" value="1"/>
</dbReference>
<name>A0A975F448_9SPIR</name>
<sequence>MKPYNYNKILNYIFVSLDWIFKMFIVLLFLFPFYWMIITSLKTNSEAILVPPTLWPRHFTLEGYIILIQKIKLFTYVKNSVFVTFGCIILELVIMVPAAYAFAKFDFIGKKLFFAMILVAFMIPTQLTFITVYLMMAKHKLLNTLLPQILPFGANAFGIFLLRQTFMQIPDEIIESARLDNAKEAKIMFKLMLPMCQSTVVTIALFSFVGHWNSYFWPLVMTDKEIVRPLTIALEKLKDVEYGINWNLIMAGNVLLVFPILIIFVFASRKIIQAFAYKGVK</sequence>
<dbReference type="PANTHER" id="PTHR43744:SF12">
    <property type="entry name" value="ABC TRANSPORTER PERMEASE PROTEIN MG189-RELATED"/>
    <property type="match status" value="1"/>
</dbReference>
<feature type="transmembrane region" description="Helical" evidence="7">
    <location>
        <begin position="187"/>
        <end position="209"/>
    </location>
</feature>
<keyword evidence="10" id="KW-1185">Reference proteome</keyword>
<protein>
    <submittedName>
        <fullName evidence="9">Carbohydrate ABC transporter permease</fullName>
    </submittedName>
</protein>
<evidence type="ECO:0000256" key="7">
    <source>
        <dbReference type="RuleBase" id="RU363032"/>
    </source>
</evidence>
<feature type="transmembrane region" description="Helical" evidence="7">
    <location>
        <begin position="244"/>
        <end position="267"/>
    </location>
</feature>
<feature type="transmembrane region" description="Helical" evidence="7">
    <location>
        <begin position="148"/>
        <end position="166"/>
    </location>
</feature>
<evidence type="ECO:0000313" key="9">
    <source>
        <dbReference type="EMBL" id="QTQ13674.1"/>
    </source>
</evidence>
<evidence type="ECO:0000256" key="6">
    <source>
        <dbReference type="ARBA" id="ARBA00023136"/>
    </source>
</evidence>
<proteinExistence type="inferred from homology"/>
<keyword evidence="4 7" id="KW-0812">Transmembrane</keyword>
<evidence type="ECO:0000256" key="2">
    <source>
        <dbReference type="ARBA" id="ARBA00022448"/>
    </source>
</evidence>
<evidence type="ECO:0000256" key="5">
    <source>
        <dbReference type="ARBA" id="ARBA00022989"/>
    </source>
</evidence>
<dbReference type="AlphaFoldDB" id="A0A975F448"/>
<feature type="transmembrane region" description="Helical" evidence="7">
    <location>
        <begin position="112"/>
        <end position="136"/>
    </location>
</feature>
<gene>
    <name evidence="9" type="ORF">HRQ91_03930</name>
</gene>
<accession>A0A975F448</accession>
<comment type="subcellular location">
    <subcellularLocation>
        <location evidence="1 7">Cell membrane</location>
        <topology evidence="1 7">Multi-pass membrane protein</topology>
    </subcellularLocation>
</comment>
<dbReference type="SUPFAM" id="SSF161098">
    <property type="entry name" value="MetI-like"/>
    <property type="match status" value="1"/>
</dbReference>
<dbReference type="KEGG" id="tpav:HRQ91_03930"/>
<dbReference type="RefSeq" id="WP_210120359.1">
    <property type="nucleotide sequence ID" value="NZ_CP054142.1"/>
</dbReference>
<dbReference type="InterPro" id="IPR035906">
    <property type="entry name" value="MetI-like_sf"/>
</dbReference>